<dbReference type="AlphaFoldDB" id="X0X6W1"/>
<sequence>VEVVATSRREGSLIVDTLVNIQEVADQLPIVSTDHLLDFLRLCSEETWQTAIAFFNDISEIHDTINDYFRKYPLNLALFVGLVPLLLRLARRQKKSPEPSDKKVPERIAKELYMLVQRNGFGQAVFPIVNETAVSIEVSTDPQFHKHFDKIDHANVENLLGRENEILPELRDGHDCQLKGEITSLKSTRGDSLTFHLEQEDKTYNLDLLPPEGKTTKSYTQFYKEHVSIKATVKRVSLYKKPKLHLGEIALVAPK</sequence>
<feature type="non-terminal residue" evidence="1">
    <location>
        <position position="1"/>
    </location>
</feature>
<reference evidence="1" key="1">
    <citation type="journal article" date="2014" name="Front. Microbiol.">
        <title>High frequency of phylogenetically diverse reductive dehalogenase-homologous genes in deep subseafloor sedimentary metagenomes.</title>
        <authorList>
            <person name="Kawai M."/>
            <person name="Futagami T."/>
            <person name="Toyoda A."/>
            <person name="Takaki Y."/>
            <person name="Nishi S."/>
            <person name="Hori S."/>
            <person name="Arai W."/>
            <person name="Tsubouchi T."/>
            <person name="Morono Y."/>
            <person name="Uchiyama I."/>
            <person name="Ito T."/>
            <person name="Fujiyama A."/>
            <person name="Inagaki F."/>
            <person name="Takami H."/>
        </authorList>
    </citation>
    <scope>NUCLEOTIDE SEQUENCE</scope>
    <source>
        <strain evidence="1">Expedition CK06-06</strain>
    </source>
</reference>
<accession>X0X6W1</accession>
<comment type="caution">
    <text evidence="1">The sequence shown here is derived from an EMBL/GenBank/DDBJ whole genome shotgun (WGS) entry which is preliminary data.</text>
</comment>
<proteinExistence type="predicted"/>
<dbReference type="EMBL" id="BARS01038271">
    <property type="protein sequence ID" value="GAG20721.1"/>
    <property type="molecule type" value="Genomic_DNA"/>
</dbReference>
<feature type="non-terminal residue" evidence="1">
    <location>
        <position position="255"/>
    </location>
</feature>
<name>X0X6W1_9ZZZZ</name>
<evidence type="ECO:0000313" key="1">
    <source>
        <dbReference type="EMBL" id="GAG20721.1"/>
    </source>
</evidence>
<gene>
    <name evidence="1" type="ORF">S01H1_58582</name>
</gene>
<protein>
    <submittedName>
        <fullName evidence="1">Uncharacterized protein</fullName>
    </submittedName>
</protein>
<organism evidence="1">
    <name type="scientific">marine sediment metagenome</name>
    <dbReference type="NCBI Taxonomy" id="412755"/>
    <lineage>
        <taxon>unclassified sequences</taxon>
        <taxon>metagenomes</taxon>
        <taxon>ecological metagenomes</taxon>
    </lineage>
</organism>